<comment type="function">
    <text evidence="1">NDH-1 shuttles electrons from NADH, via FMN and iron-sulfur (Fe-S) centers, to quinones in the respiratory chain. The immediate electron acceptor for the enzyme in this species is believed to be ubiquinone. Couples the redox reaction to proton translocation (for every two electrons transferred, four hydrogen ions are translocated across the cytoplasmic membrane), and thus conserves the redox energy in a proton gradient.</text>
</comment>
<evidence type="ECO:0000256" key="1">
    <source>
        <dbReference type="ARBA" id="ARBA00002378"/>
    </source>
</evidence>
<dbReference type="GO" id="GO:0048038">
    <property type="term" value="F:quinone binding"/>
    <property type="evidence" value="ECO:0007669"/>
    <property type="project" value="UniProtKB-KW"/>
</dbReference>
<comment type="similarity">
    <text evidence="3 10">Belongs to the complex I subunit 4L family.</text>
</comment>
<keyword evidence="4 10" id="KW-0813">Transport</keyword>
<evidence type="ECO:0000256" key="4">
    <source>
        <dbReference type="ARBA" id="ARBA00022448"/>
    </source>
</evidence>
<keyword evidence="11" id="KW-0560">Oxidoreductase</keyword>
<dbReference type="PANTHER" id="PTHR11434">
    <property type="entry name" value="NADH-UBIQUINONE OXIDOREDUCTASE SUBUNIT ND4L"/>
    <property type="match status" value="1"/>
</dbReference>
<dbReference type="EC" id="7.1.1.-" evidence="10"/>
<evidence type="ECO:0000313" key="11">
    <source>
        <dbReference type="EMBL" id="VYU19585.1"/>
    </source>
</evidence>
<comment type="subcellular location">
    <subcellularLocation>
        <location evidence="10">Cell membrane</location>
        <topology evidence="10">Multi-pass membrane protein</topology>
    </subcellularLocation>
    <subcellularLocation>
        <location evidence="2">Membrane</location>
        <topology evidence="2">Multi-pass membrane protein</topology>
    </subcellularLocation>
</comment>
<accession>A0A6N3CUH6</accession>
<dbReference type="AlphaFoldDB" id="A0A6N3CUH6"/>
<evidence type="ECO:0000256" key="3">
    <source>
        <dbReference type="ARBA" id="ARBA00010519"/>
    </source>
</evidence>
<name>A0A6N3CUH6_9BACT</name>
<dbReference type="GO" id="GO:0005886">
    <property type="term" value="C:plasma membrane"/>
    <property type="evidence" value="ECO:0007669"/>
    <property type="project" value="UniProtKB-SubCell"/>
</dbReference>
<dbReference type="GO" id="GO:0030964">
    <property type="term" value="C:NADH dehydrogenase complex"/>
    <property type="evidence" value="ECO:0007669"/>
    <property type="project" value="TreeGrafter"/>
</dbReference>
<evidence type="ECO:0000256" key="10">
    <source>
        <dbReference type="HAMAP-Rule" id="MF_01456"/>
    </source>
</evidence>
<evidence type="ECO:0000256" key="8">
    <source>
        <dbReference type="ARBA" id="ARBA00022989"/>
    </source>
</evidence>
<evidence type="ECO:0000256" key="5">
    <source>
        <dbReference type="ARBA" id="ARBA00022692"/>
    </source>
</evidence>
<evidence type="ECO:0000256" key="7">
    <source>
        <dbReference type="ARBA" id="ARBA00022967"/>
    </source>
</evidence>
<keyword evidence="6 10" id="KW-0874">Quinone</keyword>
<dbReference type="Gene3D" id="1.10.287.3510">
    <property type="match status" value="1"/>
</dbReference>
<evidence type="ECO:0000256" key="9">
    <source>
        <dbReference type="ARBA" id="ARBA00023136"/>
    </source>
</evidence>
<feature type="transmembrane region" description="Helical" evidence="10">
    <location>
        <begin position="29"/>
        <end position="50"/>
    </location>
</feature>
<keyword evidence="8 10" id="KW-1133">Transmembrane helix</keyword>
<dbReference type="NCBIfam" id="NF004320">
    <property type="entry name" value="PRK05715.1-2"/>
    <property type="match status" value="1"/>
</dbReference>
<comment type="catalytic activity">
    <reaction evidence="10">
        <text>a quinone + NADH + 5 H(+)(in) = a quinol + NAD(+) + 4 H(+)(out)</text>
        <dbReference type="Rhea" id="RHEA:57888"/>
        <dbReference type="ChEBI" id="CHEBI:15378"/>
        <dbReference type="ChEBI" id="CHEBI:24646"/>
        <dbReference type="ChEBI" id="CHEBI:57540"/>
        <dbReference type="ChEBI" id="CHEBI:57945"/>
        <dbReference type="ChEBI" id="CHEBI:132124"/>
    </reaction>
</comment>
<dbReference type="FunFam" id="1.10.287.3510:FF:000001">
    <property type="entry name" value="NADH-quinone oxidoreductase subunit K"/>
    <property type="match status" value="1"/>
</dbReference>
<keyword evidence="10" id="KW-1003">Cell membrane</keyword>
<dbReference type="RefSeq" id="WP_008618937.1">
    <property type="nucleotide sequence ID" value="NZ_AP025941.1"/>
</dbReference>
<dbReference type="GeneID" id="93556874"/>
<dbReference type="PANTHER" id="PTHR11434:SF16">
    <property type="entry name" value="NADH-UBIQUINONE OXIDOREDUCTASE CHAIN 4L"/>
    <property type="match status" value="1"/>
</dbReference>
<dbReference type="HAMAP" id="MF_01456">
    <property type="entry name" value="NDH1_NuoK"/>
    <property type="match status" value="1"/>
</dbReference>
<dbReference type="GO" id="GO:0050136">
    <property type="term" value="F:NADH dehydrogenase (quinone) (non-electrogenic) activity"/>
    <property type="evidence" value="ECO:0007669"/>
    <property type="project" value="UniProtKB-UniRule"/>
</dbReference>
<feature type="transmembrane region" description="Helical" evidence="10">
    <location>
        <begin position="6"/>
        <end position="24"/>
    </location>
</feature>
<keyword evidence="7 10" id="KW-1278">Translocase</keyword>
<gene>
    <name evidence="10 11" type="primary">nuoK</name>
    <name evidence="11" type="ORF">PCLFYP37_02159</name>
</gene>
<evidence type="ECO:0000256" key="2">
    <source>
        <dbReference type="ARBA" id="ARBA00004141"/>
    </source>
</evidence>
<dbReference type="InterPro" id="IPR039428">
    <property type="entry name" value="NUOK/Mnh_C1-like"/>
</dbReference>
<keyword evidence="5 10" id="KW-0812">Transmembrane</keyword>
<comment type="subunit">
    <text evidence="10">NDH-1 is composed of 14 different subunits. Subunits NuoA, H, J, K, L, M, N constitute the membrane sector of the complex.</text>
</comment>
<evidence type="ECO:0000256" key="6">
    <source>
        <dbReference type="ARBA" id="ARBA00022719"/>
    </source>
</evidence>
<dbReference type="EMBL" id="CACRUT010000015">
    <property type="protein sequence ID" value="VYU19585.1"/>
    <property type="molecule type" value="Genomic_DNA"/>
</dbReference>
<organism evidence="11">
    <name type="scientific">Paraprevotella clara</name>
    <dbReference type="NCBI Taxonomy" id="454154"/>
    <lineage>
        <taxon>Bacteria</taxon>
        <taxon>Pseudomonadati</taxon>
        <taxon>Bacteroidota</taxon>
        <taxon>Bacteroidia</taxon>
        <taxon>Bacteroidales</taxon>
        <taxon>Prevotellaceae</taxon>
        <taxon>Paraprevotella</taxon>
    </lineage>
</organism>
<reference evidence="11" key="1">
    <citation type="submission" date="2019-11" db="EMBL/GenBank/DDBJ databases">
        <authorList>
            <person name="Feng L."/>
        </authorList>
    </citation>
    <scope>NUCLEOTIDE SEQUENCE</scope>
    <source>
        <strain evidence="11">PclaraLFYP37</strain>
    </source>
</reference>
<keyword evidence="10" id="KW-0520">NAD</keyword>
<proteinExistence type="inferred from homology"/>
<dbReference type="InterPro" id="IPR001133">
    <property type="entry name" value="NADH_UbQ_OxRdtase_chain4L/K"/>
</dbReference>
<protein>
    <recommendedName>
        <fullName evidence="10">NADH-quinone oxidoreductase subunit K</fullName>
        <ecNumber evidence="10">7.1.1.-</ecNumber>
    </recommendedName>
    <alternativeName>
        <fullName evidence="10">NADH dehydrogenase I subunit K</fullName>
    </alternativeName>
    <alternativeName>
        <fullName evidence="10">NDH-1 subunit K</fullName>
    </alternativeName>
</protein>
<dbReference type="GO" id="GO:0042773">
    <property type="term" value="P:ATP synthesis coupled electron transport"/>
    <property type="evidence" value="ECO:0007669"/>
    <property type="project" value="InterPro"/>
</dbReference>
<sequence length="103" mass="11650">MEIDVFYYLILSTVMMFAGIYGFFTRRNLLATLISVELMLNATNINFAVFNRYFYPGALEGHFFTLFGIAISAAETAVAIAIMINVYRNIRNIQTDDVSDLKG</sequence>
<comment type="function">
    <text evidence="10">NDH-1 shuttles electrons from NADH, via FMN and iron-sulfur (Fe-S) centers, to quinones in the respiratory chain. The immediate electron acceptor for the enzyme in this species is believed to be a menaquinone. Couples the redox reaction to proton translocation (for every two electrons transferred, four hydrogen ions are translocated across the cytoplasmic membrane), and thus conserves the redox energy in a proton gradient.</text>
</comment>
<keyword evidence="9 10" id="KW-0472">Membrane</keyword>
<dbReference type="Pfam" id="PF00420">
    <property type="entry name" value="Oxidored_q2"/>
    <property type="match status" value="1"/>
</dbReference>
<feature type="transmembrane region" description="Helical" evidence="10">
    <location>
        <begin position="62"/>
        <end position="84"/>
    </location>
</feature>